<evidence type="ECO:0000256" key="3">
    <source>
        <dbReference type="ARBA" id="ARBA00029741"/>
    </source>
</evidence>
<feature type="binding site" evidence="5">
    <location>
        <position position="101"/>
    </location>
    <ligand>
        <name>Zn(2+)</name>
        <dbReference type="ChEBI" id="CHEBI:29105"/>
    </ligand>
</feature>
<organism evidence="9 10">
    <name type="scientific">Capnocytophaga canis</name>
    <dbReference type="NCBI Taxonomy" id="1848903"/>
    <lineage>
        <taxon>Bacteria</taxon>
        <taxon>Pseudomonadati</taxon>
        <taxon>Bacteroidota</taxon>
        <taxon>Flavobacteriia</taxon>
        <taxon>Flavobacteriales</taxon>
        <taxon>Flavobacteriaceae</taxon>
        <taxon>Capnocytophaga</taxon>
    </lineage>
</organism>
<dbReference type="GO" id="GO:0008270">
    <property type="term" value="F:zinc ion binding"/>
    <property type="evidence" value="ECO:0007669"/>
    <property type="project" value="InterPro"/>
</dbReference>
<dbReference type="PANTHER" id="PTHR42742:SF3">
    <property type="entry name" value="FRUCTOKINASE"/>
    <property type="match status" value="1"/>
</dbReference>
<dbReference type="InterPro" id="IPR049071">
    <property type="entry name" value="MPI_cupin_dom"/>
</dbReference>
<evidence type="ECO:0000256" key="5">
    <source>
        <dbReference type="PIRSR" id="PIRSR036894-1"/>
    </source>
</evidence>
<evidence type="ECO:0000256" key="4">
    <source>
        <dbReference type="ARBA" id="ARBA00030762"/>
    </source>
</evidence>
<dbReference type="CDD" id="cd07010">
    <property type="entry name" value="cupin_PMI_type_I_N_bac"/>
    <property type="match status" value="1"/>
</dbReference>
<keyword evidence="9" id="KW-0413">Isomerase</keyword>
<reference evidence="9 10" key="1">
    <citation type="submission" date="2017-08" db="EMBL/GenBank/DDBJ databases">
        <title>Capnocytophaga canis 17-158 assembly.</title>
        <authorList>
            <person name="Gulvik C.A."/>
        </authorList>
    </citation>
    <scope>NUCLEOTIDE SEQUENCE [LARGE SCALE GENOMIC DNA]</scope>
    <source>
        <strain evidence="9 10">17-158</strain>
    </source>
</reference>
<dbReference type="EMBL" id="NSDI01000008">
    <property type="protein sequence ID" value="RIY35976.1"/>
    <property type="molecule type" value="Genomic_DNA"/>
</dbReference>
<protein>
    <recommendedName>
        <fullName evidence="3">Phosphohexomutase</fullName>
    </recommendedName>
    <alternativeName>
        <fullName evidence="4">Phosphomannose isomerase</fullName>
    </alternativeName>
</protein>
<feature type="domain" description="Mannose-6-phosphate isomerase cupin" evidence="8">
    <location>
        <begin position="241"/>
        <end position="311"/>
    </location>
</feature>
<feature type="active site" evidence="6">
    <location>
        <position position="196"/>
    </location>
</feature>
<evidence type="ECO:0000256" key="2">
    <source>
        <dbReference type="ARBA" id="ARBA00022833"/>
    </source>
</evidence>
<dbReference type="GO" id="GO:0005975">
    <property type="term" value="P:carbohydrate metabolic process"/>
    <property type="evidence" value="ECO:0007669"/>
    <property type="project" value="InterPro"/>
</dbReference>
<evidence type="ECO:0000256" key="6">
    <source>
        <dbReference type="PIRSR" id="PIRSR036894-2"/>
    </source>
</evidence>
<sequence>MYPIKFKPILKERLWGGTKLKTLFNKPIETDITGESWEVSAVKGDISVVANGEFKDKSLQELIDLYPNELLGKHVYERFGTDFPILIKFIDAREDLSIQVHPNDDLAKKRHNSFGKTEMWYVMQADPGAKLIVGFNKDVTKEEYQKHLTEGTLTDIMNYEEVSEGDTFFINTGKVHAIGGGIIIAEIQQTSDITYRVYDFNRKDKNGNLRELHTELALEAIDYQKKDDFKVSYSKSENTTNKMVDCPYFITHYLSLSEDFEKKIGAEDSFHIYMCVKGSGIVSDGKTELSINQGETVLFPAVCDTLQVKTSGVELLEVSL</sequence>
<gene>
    <name evidence="9" type="ORF">CKY20_08975</name>
</gene>
<dbReference type="GO" id="GO:0004476">
    <property type="term" value="F:mannose-6-phosphate isomerase activity"/>
    <property type="evidence" value="ECO:0007669"/>
    <property type="project" value="InterPro"/>
</dbReference>
<dbReference type="InterPro" id="IPR014628">
    <property type="entry name" value="Man6P_isomerase_Firm_short"/>
</dbReference>
<feature type="binding site" evidence="5">
    <location>
        <position position="118"/>
    </location>
    <ligand>
        <name>Zn(2+)</name>
        <dbReference type="ChEBI" id="CHEBI:29105"/>
    </ligand>
</feature>
<evidence type="ECO:0000259" key="7">
    <source>
        <dbReference type="Pfam" id="PF20511"/>
    </source>
</evidence>
<dbReference type="InterPro" id="IPR046457">
    <property type="entry name" value="PMI_typeI_cat"/>
</dbReference>
<feature type="domain" description="Phosphomannose isomerase type I catalytic" evidence="7">
    <location>
        <begin position="5"/>
        <end position="113"/>
    </location>
</feature>
<dbReference type="SUPFAM" id="SSF51182">
    <property type="entry name" value="RmlC-like cupins"/>
    <property type="match status" value="1"/>
</dbReference>
<evidence type="ECO:0000256" key="1">
    <source>
        <dbReference type="ARBA" id="ARBA00022723"/>
    </source>
</evidence>
<dbReference type="RefSeq" id="WP_119652904.1">
    <property type="nucleotide sequence ID" value="NZ_NSDI01000008.1"/>
</dbReference>
<dbReference type="PANTHER" id="PTHR42742">
    <property type="entry name" value="TRANSCRIPTIONAL REPRESSOR MPRA"/>
    <property type="match status" value="1"/>
</dbReference>
<dbReference type="InterPro" id="IPR014710">
    <property type="entry name" value="RmlC-like_jellyroll"/>
</dbReference>
<dbReference type="AlphaFoldDB" id="A0A3A1YEW3"/>
<evidence type="ECO:0000313" key="10">
    <source>
        <dbReference type="Proteomes" id="UP000265497"/>
    </source>
</evidence>
<evidence type="ECO:0000259" key="8">
    <source>
        <dbReference type="Pfam" id="PF21621"/>
    </source>
</evidence>
<feature type="binding site" evidence="5">
    <location>
        <position position="176"/>
    </location>
    <ligand>
        <name>Zn(2+)</name>
        <dbReference type="ChEBI" id="CHEBI:29105"/>
    </ligand>
</feature>
<dbReference type="Pfam" id="PF20511">
    <property type="entry name" value="PMI_typeI_cat"/>
    <property type="match status" value="1"/>
</dbReference>
<proteinExistence type="predicted"/>
<comment type="caution">
    <text evidence="9">The sequence shown here is derived from an EMBL/GenBank/DDBJ whole genome shotgun (WGS) entry which is preliminary data.</text>
</comment>
<dbReference type="InterPro" id="IPR011051">
    <property type="entry name" value="RmlC_Cupin_sf"/>
</dbReference>
<dbReference type="PIRSF" id="PIRSF036894">
    <property type="entry name" value="PMI_Firm_short"/>
    <property type="match status" value="1"/>
</dbReference>
<dbReference type="Pfam" id="PF21621">
    <property type="entry name" value="MPI_cupin_dom"/>
    <property type="match status" value="1"/>
</dbReference>
<keyword evidence="2 5" id="KW-0862">Zinc</keyword>
<comment type="cofactor">
    <cofactor evidence="5">
        <name>Zn(2+)</name>
        <dbReference type="ChEBI" id="CHEBI:29105"/>
    </cofactor>
    <text evidence="5">Binds 1 zinc ion per subunit.</text>
</comment>
<dbReference type="Gene3D" id="2.60.120.10">
    <property type="entry name" value="Jelly Rolls"/>
    <property type="match status" value="2"/>
</dbReference>
<dbReference type="InterPro" id="IPR051804">
    <property type="entry name" value="Carb_Metab_Reg_Kinase/Isom"/>
</dbReference>
<dbReference type="Proteomes" id="UP000265497">
    <property type="component" value="Unassembled WGS sequence"/>
</dbReference>
<name>A0A3A1YEW3_9FLAO</name>
<keyword evidence="1 5" id="KW-0479">Metal-binding</keyword>
<evidence type="ECO:0000313" key="9">
    <source>
        <dbReference type="EMBL" id="RIY35976.1"/>
    </source>
</evidence>
<accession>A0A3A1YEW3</accession>